<reference evidence="1 2" key="1">
    <citation type="journal article" date="2014" name="Am. J. Bot.">
        <title>Genome assembly and annotation for red clover (Trifolium pratense; Fabaceae).</title>
        <authorList>
            <person name="Istvanek J."/>
            <person name="Jaros M."/>
            <person name="Krenek A."/>
            <person name="Repkova J."/>
        </authorList>
    </citation>
    <scope>NUCLEOTIDE SEQUENCE [LARGE SCALE GENOMIC DNA]</scope>
    <source>
        <strain evidence="2">cv. Tatra</strain>
        <tissue evidence="1">Young leaves</tissue>
    </source>
</reference>
<sequence length="131" mass="14526">MMEWPILTNDGIASAAILERPTLKSLSVRWISYQSHDNIRLHFIDSLVSLKDLTSLDLSPSHISDDLLSTIAMRGLPLRRLVLQNCTGYSYAGIFGSNLTNLALFAPASNCPSLDEIKMEYATVEIALENE</sequence>
<name>A0A2K3M8L5_TRIPR</name>
<proteinExistence type="predicted"/>
<reference evidence="1 2" key="2">
    <citation type="journal article" date="2017" name="Front. Plant Sci.">
        <title>Gene Classification and Mining of Molecular Markers Useful in Red Clover (Trifolium pratense) Breeding.</title>
        <authorList>
            <person name="Istvanek J."/>
            <person name="Dluhosova J."/>
            <person name="Dluhos P."/>
            <person name="Patkova L."/>
            <person name="Nedelnik J."/>
            <person name="Repkova J."/>
        </authorList>
    </citation>
    <scope>NUCLEOTIDE SEQUENCE [LARGE SCALE GENOMIC DNA]</scope>
    <source>
        <strain evidence="2">cv. Tatra</strain>
        <tissue evidence="1">Young leaves</tissue>
    </source>
</reference>
<dbReference type="EMBL" id="ASHM01053075">
    <property type="protein sequence ID" value="PNX87142.1"/>
    <property type="molecule type" value="Genomic_DNA"/>
</dbReference>
<accession>A0A2K3M8L5</accession>
<dbReference type="STRING" id="57577.A0A2K3M8L5"/>
<organism evidence="1 2">
    <name type="scientific">Trifolium pratense</name>
    <name type="common">Red clover</name>
    <dbReference type="NCBI Taxonomy" id="57577"/>
    <lineage>
        <taxon>Eukaryota</taxon>
        <taxon>Viridiplantae</taxon>
        <taxon>Streptophyta</taxon>
        <taxon>Embryophyta</taxon>
        <taxon>Tracheophyta</taxon>
        <taxon>Spermatophyta</taxon>
        <taxon>Magnoliopsida</taxon>
        <taxon>eudicotyledons</taxon>
        <taxon>Gunneridae</taxon>
        <taxon>Pentapetalae</taxon>
        <taxon>rosids</taxon>
        <taxon>fabids</taxon>
        <taxon>Fabales</taxon>
        <taxon>Fabaceae</taxon>
        <taxon>Papilionoideae</taxon>
        <taxon>50 kb inversion clade</taxon>
        <taxon>NPAAA clade</taxon>
        <taxon>Hologalegina</taxon>
        <taxon>IRL clade</taxon>
        <taxon>Trifolieae</taxon>
        <taxon>Trifolium</taxon>
    </lineage>
</organism>
<dbReference type="AlphaFoldDB" id="A0A2K3M8L5"/>
<dbReference type="InterPro" id="IPR032675">
    <property type="entry name" value="LRR_dom_sf"/>
</dbReference>
<dbReference type="Gene3D" id="3.80.10.10">
    <property type="entry name" value="Ribonuclease Inhibitor"/>
    <property type="match status" value="1"/>
</dbReference>
<dbReference type="Proteomes" id="UP000236291">
    <property type="component" value="Unassembled WGS sequence"/>
</dbReference>
<protein>
    <submittedName>
        <fullName evidence="1">F-box/LRR-repeat protein</fullName>
    </submittedName>
</protein>
<dbReference type="SUPFAM" id="SSF52047">
    <property type="entry name" value="RNI-like"/>
    <property type="match status" value="1"/>
</dbReference>
<comment type="caution">
    <text evidence="1">The sequence shown here is derived from an EMBL/GenBank/DDBJ whole genome shotgun (WGS) entry which is preliminary data.</text>
</comment>
<gene>
    <name evidence="1" type="ORF">L195_g043228</name>
</gene>
<evidence type="ECO:0000313" key="2">
    <source>
        <dbReference type="Proteomes" id="UP000236291"/>
    </source>
</evidence>
<evidence type="ECO:0000313" key="1">
    <source>
        <dbReference type="EMBL" id="PNX87142.1"/>
    </source>
</evidence>
<feature type="non-terminal residue" evidence="1">
    <location>
        <position position="131"/>
    </location>
</feature>